<proteinExistence type="predicted"/>
<accession>A0A8S5NH36</accession>
<evidence type="ECO:0000313" key="1">
    <source>
        <dbReference type="EMBL" id="DAD93671.1"/>
    </source>
</evidence>
<protein>
    <submittedName>
        <fullName evidence="1">Uncharacterized protein</fullName>
    </submittedName>
</protein>
<name>A0A8S5NH36_9CAUD</name>
<reference evidence="1" key="1">
    <citation type="journal article" date="2021" name="Proc. Natl. Acad. Sci. U.S.A.">
        <title>A Catalog of Tens of Thousands of Viruses from Human Metagenomes Reveals Hidden Associations with Chronic Diseases.</title>
        <authorList>
            <person name="Tisza M.J."/>
            <person name="Buck C.B."/>
        </authorList>
    </citation>
    <scope>NUCLEOTIDE SEQUENCE</scope>
    <source>
        <strain evidence="1">CtLmu1</strain>
    </source>
</reference>
<dbReference type="EMBL" id="BK015164">
    <property type="protein sequence ID" value="DAD93671.1"/>
    <property type="molecule type" value="Genomic_DNA"/>
</dbReference>
<organism evidence="1">
    <name type="scientific">Siphoviridae sp. ctLmu1</name>
    <dbReference type="NCBI Taxonomy" id="2826253"/>
    <lineage>
        <taxon>Viruses</taxon>
        <taxon>Duplodnaviria</taxon>
        <taxon>Heunggongvirae</taxon>
        <taxon>Uroviricota</taxon>
        <taxon>Caudoviricetes</taxon>
    </lineage>
</organism>
<sequence length="302" mass="33167">MTVYYRRCRDIASGYAARLSAPAFVGFMCISDTAYFHHNEQKPPFGSPAHFSVCILNAPLYCVSGISVGFIGNLQKFQSALNLRKPFLGVFCETVHRSLHAAFPVRLGNQDSVAELHDAVVAGAKPIVVALDADAVVGEVNQVLFHGKSSVFLFFRRVFPLGVTVYYRPVRRIASGYTTRSSARNTGQNVRQSSSSASCRINSHGIVEKFRVVLQRFPTVILINLDLVFDHLFGSLQRKAGFFRIVHITIDLRNKLHHHIVHVLLPPGAFHAATPAPLWGCVGLSGLSVLPCQAGRLLPAFS</sequence>